<dbReference type="EMBL" id="SNRW01000839">
    <property type="protein sequence ID" value="KAA6398985.1"/>
    <property type="molecule type" value="Genomic_DNA"/>
</dbReference>
<evidence type="ECO:0000313" key="2">
    <source>
        <dbReference type="EMBL" id="KAA6398985.1"/>
    </source>
</evidence>
<feature type="non-terminal residue" evidence="2">
    <location>
        <position position="304"/>
    </location>
</feature>
<evidence type="ECO:0000259" key="1">
    <source>
        <dbReference type="Pfam" id="PF00443"/>
    </source>
</evidence>
<dbReference type="GO" id="GO:0004843">
    <property type="term" value="F:cysteine-type deubiquitinase activity"/>
    <property type="evidence" value="ECO:0007669"/>
    <property type="project" value="InterPro"/>
</dbReference>
<dbReference type="SUPFAM" id="SSF54001">
    <property type="entry name" value="Cysteine proteinases"/>
    <property type="match status" value="1"/>
</dbReference>
<comment type="caution">
    <text evidence="2">The sequence shown here is derived from an EMBL/GenBank/DDBJ whole genome shotgun (WGS) entry which is preliminary data.</text>
</comment>
<reference evidence="2 3" key="1">
    <citation type="submission" date="2019-03" db="EMBL/GenBank/DDBJ databases">
        <title>Single cell metagenomics reveals metabolic interactions within the superorganism composed of flagellate Streblomastix strix and complex community of Bacteroidetes bacteria on its surface.</title>
        <authorList>
            <person name="Treitli S.C."/>
            <person name="Kolisko M."/>
            <person name="Husnik F."/>
            <person name="Keeling P."/>
            <person name="Hampl V."/>
        </authorList>
    </citation>
    <scope>NUCLEOTIDE SEQUENCE [LARGE SCALE GENOMIC DNA]</scope>
    <source>
        <strain evidence="2">ST1C</strain>
    </source>
</reference>
<proteinExistence type="predicted"/>
<sequence>METPDLTLIDCDACHQQIPFSQYENHQNQHLIAQQQLQTQQQPNLHQNIQQHINEDLAHNEELLDEPTNQQIVLDLTIEIDPKSDRNESENFEAYGLSWSILLVHKILKNYYQQVEQQGIFLALKSIDELGEGFSQNFKFQIFIHQQKSEPVEIKINHTFNKQASDQGSWMILKPQCLKEGNGFVKDGKLYVTIVLECVYHMPIDADAIIDEDGRSSPAPSNIPATVGGQKKPIISEALQRLFYDLQTSQDSVSTKELTRSFGWNSDDTFEKHDVQEINRLLLDNLIQKLEHTSFRGCFNHLLE</sequence>
<protein>
    <recommendedName>
        <fullName evidence="1">Peptidase C19 ubiquitin carboxyl-terminal hydrolase domain-containing protein</fullName>
    </recommendedName>
</protein>
<dbReference type="Gene3D" id="2.60.210.10">
    <property type="entry name" value="Apoptosis, Tumor Necrosis Factor Receptor Associated Protein 2, Chain A"/>
    <property type="match status" value="1"/>
</dbReference>
<accession>A0A5J4WX98</accession>
<dbReference type="AlphaFoldDB" id="A0A5J4WX98"/>
<dbReference type="InterPro" id="IPR001394">
    <property type="entry name" value="Peptidase_C19_UCH"/>
</dbReference>
<dbReference type="SUPFAM" id="SSF49599">
    <property type="entry name" value="TRAF domain-like"/>
    <property type="match status" value="1"/>
</dbReference>
<dbReference type="InterPro" id="IPR038765">
    <property type="entry name" value="Papain-like_cys_pep_sf"/>
</dbReference>
<dbReference type="Proteomes" id="UP000324800">
    <property type="component" value="Unassembled WGS sequence"/>
</dbReference>
<organism evidence="2 3">
    <name type="scientific">Streblomastix strix</name>
    <dbReference type="NCBI Taxonomy" id="222440"/>
    <lineage>
        <taxon>Eukaryota</taxon>
        <taxon>Metamonada</taxon>
        <taxon>Preaxostyla</taxon>
        <taxon>Oxymonadida</taxon>
        <taxon>Streblomastigidae</taxon>
        <taxon>Streblomastix</taxon>
    </lineage>
</organism>
<dbReference type="Gene3D" id="3.90.70.10">
    <property type="entry name" value="Cysteine proteinases"/>
    <property type="match status" value="1"/>
</dbReference>
<name>A0A5J4WX98_9EUKA</name>
<evidence type="ECO:0000313" key="3">
    <source>
        <dbReference type="Proteomes" id="UP000324800"/>
    </source>
</evidence>
<dbReference type="InterPro" id="IPR008974">
    <property type="entry name" value="TRAF-like"/>
</dbReference>
<dbReference type="OrthoDB" id="289038at2759"/>
<gene>
    <name evidence="2" type="ORF">EZS28_005484</name>
</gene>
<dbReference type="GO" id="GO:0016579">
    <property type="term" value="P:protein deubiquitination"/>
    <property type="evidence" value="ECO:0007669"/>
    <property type="project" value="InterPro"/>
</dbReference>
<feature type="domain" description="Peptidase C19 ubiquitin carboxyl-terminal hydrolase" evidence="1">
    <location>
        <begin position="191"/>
        <end position="292"/>
    </location>
</feature>
<dbReference type="Pfam" id="PF00443">
    <property type="entry name" value="UCH"/>
    <property type="match status" value="1"/>
</dbReference>